<dbReference type="AlphaFoldDB" id="M6VD41"/>
<dbReference type="RefSeq" id="WP_002177318.1">
    <property type="nucleotide sequence ID" value="NZ_AKWD02000020.1"/>
</dbReference>
<protein>
    <submittedName>
        <fullName evidence="1">Uncharacterized protein</fullName>
    </submittedName>
</protein>
<evidence type="ECO:0000313" key="1">
    <source>
        <dbReference type="EMBL" id="EMO54800.1"/>
    </source>
</evidence>
<dbReference type="OrthoDB" id="345298at2"/>
<gene>
    <name evidence="1" type="ORF">LEP1GSC172_4374</name>
</gene>
<dbReference type="Proteomes" id="UP000012112">
    <property type="component" value="Unassembled WGS sequence"/>
</dbReference>
<dbReference type="EMBL" id="AKWD02000020">
    <property type="protein sequence ID" value="EMO54800.1"/>
    <property type="molecule type" value="Genomic_DNA"/>
</dbReference>
<sequence>MPAFLGPFSYDEIPSENKIKNLKLSQVELDFSSPLGTYNLGEILQQNTIVNKIVVRIEIAFNDQPILTIGNTISPEIWMDSIYLDLSIEGMYLVECYDLVNSTTQAKVYWNPKGTTKGRLKVYLVTSS</sequence>
<dbReference type="STRING" id="28182.GCA_001568325_01460"/>
<organism evidence="1 2">
    <name type="scientific">Leptospira noguchii</name>
    <dbReference type="NCBI Taxonomy" id="28182"/>
    <lineage>
        <taxon>Bacteria</taxon>
        <taxon>Pseudomonadati</taxon>
        <taxon>Spirochaetota</taxon>
        <taxon>Spirochaetia</taxon>
        <taxon>Leptospirales</taxon>
        <taxon>Leptospiraceae</taxon>
        <taxon>Leptospira</taxon>
    </lineage>
</organism>
<comment type="caution">
    <text evidence="1">The sequence shown here is derived from an EMBL/GenBank/DDBJ whole genome shotgun (WGS) entry which is preliminary data.</text>
</comment>
<evidence type="ECO:0000313" key="2">
    <source>
        <dbReference type="Proteomes" id="UP000012112"/>
    </source>
</evidence>
<proteinExistence type="predicted"/>
<reference evidence="1 2" key="1">
    <citation type="submission" date="2013-01" db="EMBL/GenBank/DDBJ databases">
        <authorList>
            <person name="Harkins D.M."/>
            <person name="Durkin A.S."/>
            <person name="Brinkac L.M."/>
            <person name="Haft D.H."/>
            <person name="Selengut J.D."/>
            <person name="Sanka R."/>
            <person name="DePew J."/>
            <person name="Purushe J."/>
            <person name="Matthias M.A."/>
            <person name="Vinetz J.M."/>
            <person name="Sutton G.G."/>
            <person name="Nierman W.C."/>
            <person name="Fouts D.E."/>
        </authorList>
    </citation>
    <scope>NUCLEOTIDE SEQUENCE [LARGE SCALE GENOMIC DNA]</scope>
    <source>
        <strain evidence="1 2">HAI1536</strain>
    </source>
</reference>
<name>M6VD41_9LEPT</name>
<accession>M6VD41</accession>